<keyword evidence="1" id="KW-0732">Signal</keyword>
<comment type="caution">
    <text evidence="2">The sequence shown here is derived from an EMBL/GenBank/DDBJ whole genome shotgun (WGS) entry which is preliminary data.</text>
</comment>
<sequence length="126" mass="14532">MKTNLFKFILSSFFVLCLFPVITYAETDEPTVTFEKQELKEKITQETLDYLLEQADGEDIIIHDVYEPITDLVDYNLLVPDLGVQPNAIWHSYSITSRVFSHRAFSCTALCICSSWSDSYIINIIH</sequence>
<protein>
    <submittedName>
        <fullName evidence="2">Uncharacterized protein</fullName>
    </submittedName>
</protein>
<organism evidence="2 3">
    <name type="scientific">Paracerasibacillus soli</name>
    <dbReference type="NCBI Taxonomy" id="480284"/>
    <lineage>
        <taxon>Bacteria</taxon>
        <taxon>Bacillati</taxon>
        <taxon>Bacillota</taxon>
        <taxon>Bacilli</taxon>
        <taxon>Bacillales</taxon>
        <taxon>Bacillaceae</taxon>
        <taxon>Paracerasibacillus</taxon>
    </lineage>
</organism>
<dbReference type="Proteomes" id="UP001275315">
    <property type="component" value="Unassembled WGS sequence"/>
</dbReference>
<evidence type="ECO:0000313" key="2">
    <source>
        <dbReference type="EMBL" id="MDY0409976.1"/>
    </source>
</evidence>
<gene>
    <name evidence="2" type="ORF">RWD45_17060</name>
</gene>
<proteinExistence type="predicted"/>
<dbReference type="RefSeq" id="WP_320380833.1">
    <property type="nucleotide sequence ID" value="NZ_JAWDIQ010000003.1"/>
</dbReference>
<feature type="chain" id="PRO_5045572015" evidence="1">
    <location>
        <begin position="26"/>
        <end position="126"/>
    </location>
</feature>
<evidence type="ECO:0000313" key="3">
    <source>
        <dbReference type="Proteomes" id="UP001275315"/>
    </source>
</evidence>
<name>A0ABU5CVV0_9BACI</name>
<dbReference type="EMBL" id="JAWDIQ010000003">
    <property type="protein sequence ID" value="MDY0409976.1"/>
    <property type="molecule type" value="Genomic_DNA"/>
</dbReference>
<reference evidence="2 3" key="1">
    <citation type="submission" date="2023-10" db="EMBL/GenBank/DDBJ databases">
        <title>Virgibacillus soli CC-YMP-6 genome.</title>
        <authorList>
            <person name="Miliotis G."/>
            <person name="Sengupta P."/>
            <person name="Hameed A."/>
            <person name="Chuvochina M."/>
            <person name="Mcdonagh F."/>
            <person name="Simpson A.C."/>
            <person name="Singh N.K."/>
            <person name="Rekha P.D."/>
            <person name="Raman K."/>
            <person name="Hugenholtz P."/>
            <person name="Venkateswaran K."/>
        </authorList>
    </citation>
    <scope>NUCLEOTIDE SEQUENCE [LARGE SCALE GENOMIC DNA]</scope>
    <source>
        <strain evidence="2 3">CC-YMP-6</strain>
    </source>
</reference>
<feature type="signal peptide" evidence="1">
    <location>
        <begin position="1"/>
        <end position="25"/>
    </location>
</feature>
<accession>A0ABU5CVV0</accession>
<keyword evidence="3" id="KW-1185">Reference proteome</keyword>
<evidence type="ECO:0000256" key="1">
    <source>
        <dbReference type="SAM" id="SignalP"/>
    </source>
</evidence>